<dbReference type="RefSeq" id="WP_010757430.1">
    <property type="nucleotide sequence ID" value="NZ_ASWD01000001.1"/>
</dbReference>
<dbReference type="AlphaFoldDB" id="R2T0D9"/>
<accession>R2T0D9</accession>
<keyword evidence="1" id="KW-1133">Transmembrane helix</keyword>
<protein>
    <recommendedName>
        <fullName evidence="4">Integral membrane protein</fullName>
    </recommendedName>
</protein>
<evidence type="ECO:0000256" key="1">
    <source>
        <dbReference type="SAM" id="Phobius"/>
    </source>
</evidence>
<keyword evidence="1" id="KW-0472">Membrane</keyword>
<evidence type="ECO:0000313" key="2">
    <source>
        <dbReference type="EMBL" id="EOH93744.1"/>
    </source>
</evidence>
<dbReference type="PATRIC" id="fig|1158607.3.peg.2415"/>
<gene>
    <name evidence="2" type="ORF">UAU_02440</name>
</gene>
<dbReference type="EMBL" id="AJAQ01000016">
    <property type="protein sequence ID" value="EOH93744.1"/>
    <property type="molecule type" value="Genomic_DNA"/>
</dbReference>
<dbReference type="Proteomes" id="UP000013782">
    <property type="component" value="Unassembled WGS sequence"/>
</dbReference>
<organism evidence="2 3">
    <name type="scientific">Enterococcus pallens ATCC BAA-351</name>
    <dbReference type="NCBI Taxonomy" id="1158607"/>
    <lineage>
        <taxon>Bacteria</taxon>
        <taxon>Bacillati</taxon>
        <taxon>Bacillota</taxon>
        <taxon>Bacilli</taxon>
        <taxon>Lactobacillales</taxon>
        <taxon>Enterococcaceae</taxon>
        <taxon>Enterococcus</taxon>
    </lineage>
</organism>
<dbReference type="STRING" id="160454.RV10_GL000720"/>
<evidence type="ECO:0008006" key="4">
    <source>
        <dbReference type="Google" id="ProtNLM"/>
    </source>
</evidence>
<comment type="caution">
    <text evidence="2">The sequence shown here is derived from an EMBL/GenBank/DDBJ whole genome shotgun (WGS) entry which is preliminary data.</text>
</comment>
<keyword evidence="3" id="KW-1185">Reference proteome</keyword>
<name>R2T0D9_9ENTE</name>
<evidence type="ECO:0000313" key="3">
    <source>
        <dbReference type="Proteomes" id="UP000013782"/>
    </source>
</evidence>
<feature type="transmembrane region" description="Helical" evidence="1">
    <location>
        <begin position="12"/>
        <end position="33"/>
    </location>
</feature>
<reference evidence="2 3" key="1">
    <citation type="submission" date="2013-02" db="EMBL/GenBank/DDBJ databases">
        <title>The Genome Sequence of Enterococcus pallens BAA-351.</title>
        <authorList>
            <consortium name="The Broad Institute Genome Sequencing Platform"/>
            <consortium name="The Broad Institute Genome Sequencing Center for Infectious Disease"/>
            <person name="Earl A.M."/>
            <person name="Gilmore M.S."/>
            <person name="Lebreton F."/>
            <person name="Walker B."/>
            <person name="Young S.K."/>
            <person name="Zeng Q."/>
            <person name="Gargeya S."/>
            <person name="Fitzgerald M."/>
            <person name="Haas B."/>
            <person name="Abouelleil A."/>
            <person name="Alvarado L."/>
            <person name="Arachchi H.M."/>
            <person name="Berlin A.M."/>
            <person name="Chapman S.B."/>
            <person name="Dewar J."/>
            <person name="Goldberg J."/>
            <person name="Griggs A."/>
            <person name="Gujja S."/>
            <person name="Hansen M."/>
            <person name="Howarth C."/>
            <person name="Imamovic A."/>
            <person name="Larimer J."/>
            <person name="McCowan C."/>
            <person name="Murphy C."/>
            <person name="Neiman D."/>
            <person name="Pearson M."/>
            <person name="Priest M."/>
            <person name="Roberts A."/>
            <person name="Saif S."/>
            <person name="Shea T."/>
            <person name="Sisk P."/>
            <person name="Sykes S."/>
            <person name="Wortman J."/>
            <person name="Nusbaum C."/>
            <person name="Birren B."/>
        </authorList>
    </citation>
    <scope>NUCLEOTIDE SEQUENCE [LARGE SCALE GENOMIC DNA]</scope>
    <source>
        <strain evidence="2 3">ATCC BAA-351</strain>
    </source>
</reference>
<dbReference type="HOGENOM" id="CLU_2751591_0_0_9"/>
<proteinExistence type="predicted"/>
<keyword evidence="1" id="KW-0812">Transmembrane</keyword>
<sequence>MRNFMEKIIIAGFVLFIVGGFLLVLIQLVGLVLGNSYLMVHANGWFSWIYPCAAITGALCYLLSYGKKKN</sequence>
<feature type="transmembrane region" description="Helical" evidence="1">
    <location>
        <begin position="45"/>
        <end position="64"/>
    </location>
</feature>